<gene>
    <name evidence="2" type="ORF">GWK15_03770</name>
    <name evidence="1" type="ORF">GXW75_02660</name>
</gene>
<comment type="caution">
    <text evidence="1">The sequence shown here is derived from an EMBL/GenBank/DDBJ whole genome shotgun (WGS) entry which is preliminary data.</text>
</comment>
<dbReference type="Proteomes" id="UP000746741">
    <property type="component" value="Unassembled WGS sequence"/>
</dbReference>
<organism evidence="1 4">
    <name type="scientific">Neoroseomonas oryzicola</name>
    <dbReference type="NCBI Taxonomy" id="535904"/>
    <lineage>
        <taxon>Bacteria</taxon>
        <taxon>Pseudomonadati</taxon>
        <taxon>Pseudomonadota</taxon>
        <taxon>Alphaproteobacteria</taxon>
        <taxon>Acetobacterales</taxon>
        <taxon>Acetobacteraceae</taxon>
        <taxon>Neoroseomonas</taxon>
    </lineage>
</organism>
<dbReference type="RefSeq" id="WP_168039185.1">
    <property type="nucleotide sequence ID" value="NZ_JAAEDK010000005.1"/>
</dbReference>
<protein>
    <submittedName>
        <fullName evidence="1">Uncharacterized protein</fullName>
    </submittedName>
</protein>
<evidence type="ECO:0000313" key="4">
    <source>
        <dbReference type="Proteomes" id="UP001138708"/>
    </source>
</evidence>
<evidence type="ECO:0000313" key="1">
    <source>
        <dbReference type="EMBL" id="MBR0658137.1"/>
    </source>
</evidence>
<reference evidence="1" key="1">
    <citation type="submission" date="2020-01" db="EMBL/GenBank/DDBJ databases">
        <authorList>
            <person name="Rat A."/>
        </authorList>
    </citation>
    <scope>NUCLEOTIDE SEQUENCE</scope>
    <source>
        <strain evidence="1">LMG 31161</strain>
    </source>
</reference>
<reference evidence="1" key="3">
    <citation type="journal article" date="2021" name="Syst. Appl. Microbiol.">
        <title>Roseomonas hellenica sp. nov., isolated from roots of wild-growing Alkanna tinctoria.</title>
        <authorList>
            <person name="Rat A."/>
            <person name="Naranjo H.D."/>
            <person name="Lebbe L."/>
            <person name="Cnockaert M."/>
            <person name="Krigas N."/>
            <person name="Grigoriadou K."/>
            <person name="Maloupa E."/>
            <person name="Willems A."/>
        </authorList>
    </citation>
    <scope>NUCLEOTIDE SEQUENCE</scope>
    <source>
        <strain evidence="1">LMG 31161</strain>
    </source>
</reference>
<accession>A0A9X9WCS7</accession>
<proteinExistence type="predicted"/>
<dbReference type="Proteomes" id="UP001138708">
    <property type="component" value="Unassembled WGS sequence"/>
</dbReference>
<dbReference type="AlphaFoldDB" id="A0A9X9WCS7"/>
<name>A0A9X9WCS7_9PROT</name>
<dbReference type="EMBL" id="JAAVUP010000001">
    <property type="protein sequence ID" value="NKE16047.1"/>
    <property type="molecule type" value="Genomic_DNA"/>
</dbReference>
<evidence type="ECO:0000313" key="2">
    <source>
        <dbReference type="EMBL" id="NKE16047.1"/>
    </source>
</evidence>
<reference evidence="2 3" key="2">
    <citation type="submission" date="2020-02" db="EMBL/GenBank/DDBJ databases">
        <authorList>
            <person name="Sun Q."/>
            <person name="Inoue M."/>
        </authorList>
    </citation>
    <scope>NUCLEOTIDE SEQUENCE [LARGE SCALE GENOMIC DNA]</scope>
    <source>
        <strain evidence="2 3">KCTC 22478</strain>
    </source>
</reference>
<dbReference type="EMBL" id="JAAEDK010000005">
    <property type="protein sequence ID" value="MBR0658137.1"/>
    <property type="molecule type" value="Genomic_DNA"/>
</dbReference>
<sequence length="140" mass="14725">MDTIALGPFSVTPDGALLPRAPDAAPALDFAWRGRRCTARLAPDGMRIAADAARIPSTADPGADRRRAFDAAARLPGRLPAGWRARLTPDHRIRVETSAPLRAPANATALVAALVRFVLALDPYLDGLEAEGAAWTPPAA</sequence>
<evidence type="ECO:0000313" key="3">
    <source>
        <dbReference type="Proteomes" id="UP000746741"/>
    </source>
</evidence>
<keyword evidence="3" id="KW-1185">Reference proteome</keyword>